<accession>A0ACB8G8E8</accession>
<protein>
    <submittedName>
        <fullName evidence="1">Uncharacterized protein</fullName>
    </submittedName>
</protein>
<comment type="caution">
    <text evidence="1">The sequence shown here is derived from an EMBL/GenBank/DDBJ whole genome shotgun (WGS) entry which is preliminary data.</text>
</comment>
<organism evidence="1 2">
    <name type="scientific">Sphaerodactylus townsendi</name>
    <dbReference type="NCBI Taxonomy" id="933632"/>
    <lineage>
        <taxon>Eukaryota</taxon>
        <taxon>Metazoa</taxon>
        <taxon>Chordata</taxon>
        <taxon>Craniata</taxon>
        <taxon>Vertebrata</taxon>
        <taxon>Euteleostomi</taxon>
        <taxon>Lepidosauria</taxon>
        <taxon>Squamata</taxon>
        <taxon>Bifurcata</taxon>
        <taxon>Gekkota</taxon>
        <taxon>Sphaerodactylidae</taxon>
        <taxon>Sphaerodactylus</taxon>
    </lineage>
</organism>
<dbReference type="EMBL" id="CM037614">
    <property type="protein sequence ID" value="KAH8015760.1"/>
    <property type="molecule type" value="Genomic_DNA"/>
</dbReference>
<sequence length="294" mass="32084">MFLTGTMGIQRPFLVAIWILLLCPRGSPTSVGHPLPVFLKDNPVHLSPSGSNPPAVVKDKPLLPAPAKSSQEEEDYYDDYLFTTDPLEMPRSPQTPPPHCDYHHCRHLQVPCAELKNAHGCLCPGLTSPDVAPEPPHLQTVHISEGGISLYWCAPSSPVEKYHVMYQAVGEAIESGPALNSTFRLATISGLLPDKQYLVCVIASNQAGHSPTDNGQKEHGPCRLVHTPSHQMPYVYVAAGLAAALILVVISALGWHFCLRRRKHLLHGSRDNILDGEPGLDGTTNSTFRSEEHL</sequence>
<evidence type="ECO:0000313" key="1">
    <source>
        <dbReference type="EMBL" id="KAH8015760.1"/>
    </source>
</evidence>
<gene>
    <name evidence="1" type="ORF">K3G42_008220</name>
</gene>
<keyword evidence="2" id="KW-1185">Reference proteome</keyword>
<reference evidence="1" key="1">
    <citation type="submission" date="2021-08" db="EMBL/GenBank/DDBJ databases">
        <title>The first chromosome-level gecko genome reveals the dynamic sex chromosomes of Neotropical dwarf geckos (Sphaerodactylidae: Sphaerodactylus).</title>
        <authorList>
            <person name="Pinto B.J."/>
            <person name="Keating S.E."/>
            <person name="Gamble T."/>
        </authorList>
    </citation>
    <scope>NUCLEOTIDE SEQUENCE</scope>
    <source>
        <strain evidence="1">TG3544</strain>
    </source>
</reference>
<dbReference type="Proteomes" id="UP000827872">
    <property type="component" value="Linkage Group LG01"/>
</dbReference>
<evidence type="ECO:0000313" key="2">
    <source>
        <dbReference type="Proteomes" id="UP000827872"/>
    </source>
</evidence>
<name>A0ACB8G8E8_9SAUR</name>
<proteinExistence type="predicted"/>